<evidence type="ECO:0000259" key="2">
    <source>
        <dbReference type="PROSITE" id="PS50235"/>
    </source>
</evidence>
<dbReference type="InterPro" id="IPR028889">
    <property type="entry name" value="USP"/>
</dbReference>
<keyword evidence="4" id="KW-1185">Reference proteome</keyword>
<dbReference type="SUPFAM" id="SSF54001">
    <property type="entry name" value="Cysteine proteinases"/>
    <property type="match status" value="1"/>
</dbReference>
<dbReference type="PANTHER" id="PTHR21646:SF76">
    <property type="entry name" value="UBIQUITIN CARBOXYL-TERMINAL HYDROLASE 32"/>
    <property type="match status" value="1"/>
</dbReference>
<proteinExistence type="predicted"/>
<sequence>MGTPAYRRGSLTGSVPPPPRSRYSLQSQPAMGIATAPTLSTNGVRQYPHYQTVRRNPVLPSCTDNGDSHHRYRRYQPSTYHPGYAASLGNGSHHYGNGLYISSNDTLVSSNGTYMSGNSNYNHTNSSSSGSGASTAVACERLPPATMTRGSQRSYAVHGRSHRNAVESVGPQSRQTAMQPLPSPYMTNHSSASTTNTTTNTSLTSPSPLSNALGGRVMPIPLRNFGNTCYLNATMQCAVHTPWFLSSLAKSHVEARRQPGTAALLELGTMNTSNPGQLLLTIKNEAAKRNDEFADNGQSDAHEFLRTFLYIVHGENNRGSGENTPYEELKDIENEDETTAMQRWCDHLLRVDNSVVYDLFGGVMRSKCVCDACGKMSLTFDPFLDLSLPMMSSSSSSAAAATMVSSFSSSSKKPISIESLLGANFNDVKEKLRGGNQLLCTRCKRLRNGTRSVKVTQWPKILVLQLKRFDHTGRKNGATVAYPESFTTCGENAKRYQLYGVVCHHGTESWGHYTSYVCLYNTGEWFLCNDATITPTSVRKAMDALSQAYIIFYAEKT</sequence>
<comment type="caution">
    <text evidence="3">The sequence shown here is derived from an EMBL/GenBank/DDBJ whole genome shotgun (WGS) entry which is preliminary data.</text>
</comment>
<dbReference type="GO" id="GO:0016579">
    <property type="term" value="P:protein deubiquitination"/>
    <property type="evidence" value="ECO:0007669"/>
    <property type="project" value="InterPro"/>
</dbReference>
<feature type="region of interest" description="Disordered" evidence="1">
    <location>
        <begin position="147"/>
        <end position="210"/>
    </location>
</feature>
<reference evidence="3 4" key="1">
    <citation type="submission" date="2017-03" db="EMBL/GenBank/DDBJ databases">
        <title>An alternative strategy for trypanosome survival in the mammalian bloodstream revealed through genome and transcriptome analysis of the ubiquitous bovine parasite Trypanosoma (Megatrypanum) theileri.</title>
        <authorList>
            <person name="Kelly S."/>
            <person name="Ivens A."/>
            <person name="Mott A."/>
            <person name="O'Neill E."/>
            <person name="Emms D."/>
            <person name="Macleod O."/>
            <person name="Voorheis P."/>
            <person name="Matthews J."/>
            <person name="Matthews K."/>
            <person name="Carrington M."/>
        </authorList>
    </citation>
    <scope>NUCLEOTIDE SEQUENCE [LARGE SCALE GENOMIC DNA]</scope>
    <source>
        <strain evidence="3">Edinburgh</strain>
    </source>
</reference>
<gene>
    <name evidence="3" type="ORF">TM35_000044490</name>
</gene>
<dbReference type="STRING" id="67003.A0A1X0P5T2"/>
<accession>A0A1X0P5T2</accession>
<evidence type="ECO:0000313" key="4">
    <source>
        <dbReference type="Proteomes" id="UP000192257"/>
    </source>
</evidence>
<dbReference type="GO" id="GO:0004843">
    <property type="term" value="F:cysteine-type deubiquitinase activity"/>
    <property type="evidence" value="ECO:0007669"/>
    <property type="project" value="InterPro"/>
</dbReference>
<name>A0A1X0P5T2_9TRYP</name>
<dbReference type="InterPro" id="IPR018200">
    <property type="entry name" value="USP_CS"/>
</dbReference>
<feature type="region of interest" description="Disordered" evidence="1">
    <location>
        <begin position="1"/>
        <end position="27"/>
    </location>
</feature>
<dbReference type="InterPro" id="IPR050185">
    <property type="entry name" value="Ub_carboxyl-term_hydrolase"/>
</dbReference>
<dbReference type="PROSITE" id="PS50235">
    <property type="entry name" value="USP_3"/>
    <property type="match status" value="1"/>
</dbReference>
<organism evidence="3 4">
    <name type="scientific">Trypanosoma theileri</name>
    <dbReference type="NCBI Taxonomy" id="67003"/>
    <lineage>
        <taxon>Eukaryota</taxon>
        <taxon>Discoba</taxon>
        <taxon>Euglenozoa</taxon>
        <taxon>Kinetoplastea</taxon>
        <taxon>Metakinetoplastina</taxon>
        <taxon>Trypanosomatida</taxon>
        <taxon>Trypanosomatidae</taxon>
        <taxon>Trypanosoma</taxon>
    </lineage>
</organism>
<dbReference type="Proteomes" id="UP000192257">
    <property type="component" value="Unassembled WGS sequence"/>
</dbReference>
<dbReference type="Pfam" id="PF00443">
    <property type="entry name" value="UCH"/>
    <property type="match status" value="1"/>
</dbReference>
<dbReference type="RefSeq" id="XP_028886301.1">
    <property type="nucleotide sequence ID" value="XM_029022643.1"/>
</dbReference>
<dbReference type="InterPro" id="IPR038765">
    <property type="entry name" value="Papain-like_cys_pep_sf"/>
</dbReference>
<evidence type="ECO:0000313" key="3">
    <source>
        <dbReference type="EMBL" id="ORC92235.1"/>
    </source>
</evidence>
<dbReference type="PANTHER" id="PTHR21646">
    <property type="entry name" value="UBIQUITIN CARBOXYL-TERMINAL HYDROLASE"/>
    <property type="match status" value="1"/>
</dbReference>
<dbReference type="AlphaFoldDB" id="A0A1X0P5T2"/>
<keyword evidence="3" id="KW-0378">Hydrolase</keyword>
<dbReference type="GeneID" id="39982423"/>
<protein>
    <submittedName>
        <fullName evidence="3">Putative ubiquitin hydrolase, putative,cysteine peptidase, Clan CA, family C19</fullName>
    </submittedName>
</protein>
<dbReference type="VEuPathDB" id="TriTrypDB:TM35_000044490"/>
<dbReference type="InterPro" id="IPR001394">
    <property type="entry name" value="Peptidase_C19_UCH"/>
</dbReference>
<dbReference type="OrthoDB" id="265306at2759"/>
<feature type="domain" description="USP" evidence="2">
    <location>
        <begin position="220"/>
        <end position="556"/>
    </location>
</feature>
<feature type="compositionally biased region" description="Low complexity" evidence="1">
    <location>
        <begin position="190"/>
        <end position="210"/>
    </location>
</feature>
<dbReference type="PROSITE" id="PS00973">
    <property type="entry name" value="USP_2"/>
    <property type="match status" value="1"/>
</dbReference>
<dbReference type="EMBL" id="NBCO01000004">
    <property type="protein sequence ID" value="ORC92235.1"/>
    <property type="molecule type" value="Genomic_DNA"/>
</dbReference>
<dbReference type="Gene3D" id="3.90.70.10">
    <property type="entry name" value="Cysteine proteinases"/>
    <property type="match status" value="1"/>
</dbReference>
<evidence type="ECO:0000256" key="1">
    <source>
        <dbReference type="SAM" id="MobiDB-lite"/>
    </source>
</evidence>